<dbReference type="Gene3D" id="3.30.300.30">
    <property type="match status" value="1"/>
</dbReference>
<reference evidence="2" key="1">
    <citation type="journal article" date="2014" name="Int. J. Syst. Evol. Microbiol.">
        <title>Complete genome sequence of Corynebacterium casei LMG S-19264T (=DSM 44701T), isolated from a smear-ripened cheese.</title>
        <authorList>
            <consortium name="US DOE Joint Genome Institute (JGI-PGF)"/>
            <person name="Walter F."/>
            <person name="Albersmeier A."/>
            <person name="Kalinowski J."/>
            <person name="Ruckert C."/>
        </authorList>
    </citation>
    <scope>NUCLEOTIDE SEQUENCE</scope>
    <source>
        <strain evidence="2">CGMCC 1.15519</strain>
    </source>
</reference>
<dbReference type="AlphaFoldDB" id="A0A916ZYY9"/>
<keyword evidence="1" id="KW-0812">Transmembrane</keyword>
<protein>
    <submittedName>
        <fullName evidence="2">Uncharacterized protein</fullName>
    </submittedName>
</protein>
<organism evidence="2 3">
    <name type="scientific">Sandarakinorhabdus glacialis</name>
    <dbReference type="NCBI Taxonomy" id="1614636"/>
    <lineage>
        <taxon>Bacteria</taxon>
        <taxon>Pseudomonadati</taxon>
        <taxon>Pseudomonadota</taxon>
        <taxon>Alphaproteobacteria</taxon>
        <taxon>Sphingomonadales</taxon>
        <taxon>Sphingosinicellaceae</taxon>
        <taxon>Sandarakinorhabdus</taxon>
    </lineage>
</organism>
<feature type="transmembrane region" description="Helical" evidence="1">
    <location>
        <begin position="35"/>
        <end position="67"/>
    </location>
</feature>
<sequence length="230" mass="24870">MPFLLLVFGAAVLIAGLLAGTALVVFLRSRFVVVAMAILGGLAVGGGSVSRTLLISALLFVVLSLVWPKRPRRRQRGQNFDIEATATEAQPAVRPAPIVARAVSAKDETLMTAFAALAENADWARSRIAVVQESCRLFLGLADRNPFDNDAGDLAIRIRKWVPQHIGDALVGCELATLSERRAMLEEAVFTVEKVGAEADRQRARLMAPGQSALDVQRRHLTRGSDSFLD</sequence>
<dbReference type="EMBL" id="BMJM01000012">
    <property type="protein sequence ID" value="GGE19550.1"/>
    <property type="molecule type" value="Genomic_DNA"/>
</dbReference>
<evidence type="ECO:0000256" key="1">
    <source>
        <dbReference type="SAM" id="Phobius"/>
    </source>
</evidence>
<reference evidence="2" key="2">
    <citation type="submission" date="2020-09" db="EMBL/GenBank/DDBJ databases">
        <authorList>
            <person name="Sun Q."/>
            <person name="Zhou Y."/>
        </authorList>
    </citation>
    <scope>NUCLEOTIDE SEQUENCE</scope>
    <source>
        <strain evidence="2">CGMCC 1.15519</strain>
    </source>
</reference>
<proteinExistence type="predicted"/>
<name>A0A916ZYY9_9SPHN</name>
<keyword evidence="1" id="KW-1133">Transmembrane helix</keyword>
<evidence type="ECO:0000313" key="2">
    <source>
        <dbReference type="EMBL" id="GGE19550.1"/>
    </source>
</evidence>
<evidence type="ECO:0000313" key="3">
    <source>
        <dbReference type="Proteomes" id="UP000635071"/>
    </source>
</evidence>
<dbReference type="Proteomes" id="UP000635071">
    <property type="component" value="Unassembled WGS sequence"/>
</dbReference>
<keyword evidence="3" id="KW-1185">Reference proteome</keyword>
<dbReference type="RefSeq" id="WP_188763738.1">
    <property type="nucleotide sequence ID" value="NZ_BMJM01000012.1"/>
</dbReference>
<comment type="caution">
    <text evidence="2">The sequence shown here is derived from an EMBL/GenBank/DDBJ whole genome shotgun (WGS) entry which is preliminary data.</text>
</comment>
<gene>
    <name evidence="2" type="ORF">GCM10011529_27650</name>
</gene>
<dbReference type="InterPro" id="IPR045851">
    <property type="entry name" value="AMP-bd_C_sf"/>
</dbReference>
<keyword evidence="1" id="KW-0472">Membrane</keyword>
<accession>A0A916ZYY9</accession>